<reference evidence="2" key="1">
    <citation type="journal article" date="2016" name="Nat. Biotechnol.">
        <title>Sequencing wild and cultivated cassava and related species reveals extensive interspecific hybridization and genetic diversity.</title>
        <authorList>
            <person name="Bredeson J.V."/>
            <person name="Lyons J.B."/>
            <person name="Prochnik S.E."/>
            <person name="Wu G.A."/>
            <person name="Ha C.M."/>
            <person name="Edsinger-Gonzales E."/>
            <person name="Grimwood J."/>
            <person name="Schmutz J."/>
            <person name="Rabbi I.Y."/>
            <person name="Egesi C."/>
            <person name="Nauluvula P."/>
            <person name="Lebot V."/>
            <person name="Ndunguru J."/>
            <person name="Mkamilo G."/>
            <person name="Bart R.S."/>
            <person name="Setter T.L."/>
            <person name="Gleadow R.M."/>
            <person name="Kulakow P."/>
            <person name="Ferguson M.E."/>
            <person name="Rounsley S."/>
            <person name="Rokhsar D.S."/>
        </authorList>
    </citation>
    <scope>NUCLEOTIDE SEQUENCE [LARGE SCALE GENOMIC DNA]</scope>
    <source>
        <strain evidence="2">cv. AM560-2</strain>
    </source>
</reference>
<evidence type="ECO:0000313" key="1">
    <source>
        <dbReference type="EMBL" id="KAG8633789.1"/>
    </source>
</evidence>
<dbReference type="Proteomes" id="UP000091857">
    <property type="component" value="Chromosome 18"/>
</dbReference>
<comment type="caution">
    <text evidence="1">The sequence shown here is derived from an EMBL/GenBank/DDBJ whole genome shotgun (WGS) entry which is preliminary data.</text>
</comment>
<proteinExistence type="predicted"/>
<sequence length="847" mass="96639">MQNSRSLSSTPQHKATTQPASASLLACLLACATVPPESAAGIRRRSGITIMIDKYFTKLPKNSEPLNSKPKEKVAFVEKESLASDDDIIGDPGLRKPIDSYPFEIRDSLRRRYLAKGPCQPVGHEFSFTLIREKNRRFQVAWFKDYEWLEYSVSKDKAYCLYCYLFANNNRSGGNVFTEIGFNNWKDGRRAFVNHEGSPGSSHSGCRMKVEQYRNKRGNVNQLLARQTAAMEDDYRTRLSTVVSVARILLEEGLPFRGHDESAESLHKGNFLEHISWVCKREENVNKVMGKNAPGNNQLTSPTIQRDIIKCCAMETRKIILNELGEKKFALLVDEARDCSVKEQMSLVLRFVNDKGMVLERFLGLVHVNETSAKVLKNVIDTFFAKHDLSLAKLRGQGYDGAANMSGEFNGLKTLILKENKNAHYIHCFAHQLQLVVVTASHESESVGDFFETLSMIVNTIGASCKRKDTLREIHNEEVLNQVEMGEISTGRGQNQEISLARPGDTRWGSHYTTIVRLFDMWNSIERVLLAINKLGESLKIRQSAGGVFDKMDCFQFVFIGKFMMKILGITNTLSKILQARDQNIGYALNMINVVKNKLQELREDGWDNLLKEVTEFYEGHSIDVPNMENFVHGRSRKRLKGGEPMTYLHHFRIDIFIKVIDVIAMEMDKHFTEANTELLRCVMCLDPSNSFANFDHVRLLQLAKLYSDDFSSTDIIELDHQLQNYICDMRSNEIFSNISNLGDLAKKMVEINYHTYFPLVYRLIELALILPVGTASVERTFSAMNVVKTDLHNRLGDDLLSDCLVCYFEKEIFRSIDDEVIMQSFQNLASRRNQLRPLKIRRPNPC</sequence>
<protein>
    <submittedName>
        <fullName evidence="1">Uncharacterized protein</fullName>
    </submittedName>
</protein>
<evidence type="ECO:0000313" key="2">
    <source>
        <dbReference type="Proteomes" id="UP000091857"/>
    </source>
</evidence>
<organism evidence="1 2">
    <name type="scientific">Manihot esculenta</name>
    <name type="common">Cassava</name>
    <name type="synonym">Jatropha manihot</name>
    <dbReference type="NCBI Taxonomy" id="3983"/>
    <lineage>
        <taxon>Eukaryota</taxon>
        <taxon>Viridiplantae</taxon>
        <taxon>Streptophyta</taxon>
        <taxon>Embryophyta</taxon>
        <taxon>Tracheophyta</taxon>
        <taxon>Spermatophyta</taxon>
        <taxon>Magnoliopsida</taxon>
        <taxon>eudicotyledons</taxon>
        <taxon>Gunneridae</taxon>
        <taxon>Pentapetalae</taxon>
        <taxon>rosids</taxon>
        <taxon>fabids</taxon>
        <taxon>Malpighiales</taxon>
        <taxon>Euphorbiaceae</taxon>
        <taxon>Crotonoideae</taxon>
        <taxon>Manihoteae</taxon>
        <taxon>Manihot</taxon>
    </lineage>
</organism>
<accession>A0ACB7G1N9</accession>
<dbReference type="EMBL" id="CM004404">
    <property type="protein sequence ID" value="KAG8633789.1"/>
    <property type="molecule type" value="Genomic_DNA"/>
</dbReference>
<gene>
    <name evidence="1" type="ORF">MANES_18G128060v8</name>
</gene>
<keyword evidence="2" id="KW-1185">Reference proteome</keyword>
<name>A0ACB7G1N9_MANES</name>